<dbReference type="Proteomes" id="UP000236642">
    <property type="component" value="Unassembled WGS sequence"/>
</dbReference>
<dbReference type="EC" id="3.4.24.-" evidence="1"/>
<name>A0A2H5Y9P9_9CHLR</name>
<dbReference type="Pfam" id="PF20773">
    <property type="entry name" value="InhA-like_MAM"/>
    <property type="match status" value="1"/>
</dbReference>
<organism evidence="1 2">
    <name type="scientific">Candidatus Thermoflexus japonica</name>
    <dbReference type="NCBI Taxonomy" id="2035417"/>
    <lineage>
        <taxon>Bacteria</taxon>
        <taxon>Bacillati</taxon>
        <taxon>Chloroflexota</taxon>
        <taxon>Thermoflexia</taxon>
        <taxon>Thermoflexales</taxon>
        <taxon>Thermoflexaceae</taxon>
        <taxon>Thermoflexus</taxon>
    </lineage>
</organism>
<protein>
    <submittedName>
        <fullName evidence="1">Immune inhibitor A</fullName>
        <ecNumber evidence="1">3.4.24.-</ecNumber>
    </submittedName>
</protein>
<comment type="caution">
    <text evidence="1">The sequence shown here is derived from an EMBL/GenBank/DDBJ whole genome shotgun (WGS) entry which is preliminary data.</text>
</comment>
<gene>
    <name evidence="1" type="primary">ina</name>
    <name evidence="1" type="ORF">HRbin22_02444</name>
</gene>
<dbReference type="Gene3D" id="2.60.120.260">
    <property type="entry name" value="Galactose-binding domain-like"/>
    <property type="match status" value="1"/>
</dbReference>
<evidence type="ECO:0000313" key="2">
    <source>
        <dbReference type="Proteomes" id="UP000236642"/>
    </source>
</evidence>
<dbReference type="GO" id="GO:0016787">
    <property type="term" value="F:hydrolase activity"/>
    <property type="evidence" value="ECO:0007669"/>
    <property type="project" value="UniProtKB-KW"/>
</dbReference>
<sequence length="296" mass="32722">MRLVFRGAPTLPLVAATPFEGRRFWYAVRGDESNPRLTREIDLRGIDRATLRYRIWYDLEEDWDYAYVSVSTDGGRRWTLLRTPSGTDADPNHNNLGWGYTGVSGGTGGPRWITETVDLTPYAGRTLLLRFEVVTDDAVNRPGVALDAIEIPEIGFRDGAEEDAGWTAEGWARVTPQVPVRYDLQVLRIRQDGTVRIERLPVEGSSTGEWILEAGPDRRVVLALSALARFTTEPAPYTLRVEPPQAGRSSARLMPSGIIREKPGPPDGGFLRRGHPASRSLSPAAQGLKGMRAACI</sequence>
<accession>A0A2H5Y9P9</accession>
<reference evidence="2" key="1">
    <citation type="submission" date="2017-09" db="EMBL/GenBank/DDBJ databases">
        <title>Metaegenomics of thermophilic ammonia-oxidizing enrichment culture.</title>
        <authorList>
            <person name="Kato S."/>
            <person name="Suzuki K."/>
        </authorList>
    </citation>
    <scope>NUCLEOTIDE SEQUENCE [LARGE SCALE GENOMIC DNA]</scope>
</reference>
<evidence type="ECO:0000313" key="1">
    <source>
        <dbReference type="EMBL" id="GBD10179.1"/>
    </source>
</evidence>
<keyword evidence="1" id="KW-0378">Hydrolase</keyword>
<dbReference type="EMBL" id="BEHY01000118">
    <property type="protein sequence ID" value="GBD10179.1"/>
    <property type="molecule type" value="Genomic_DNA"/>
</dbReference>
<dbReference type="AlphaFoldDB" id="A0A2H5Y9P9"/>
<proteinExistence type="predicted"/>